<dbReference type="InterPro" id="IPR043502">
    <property type="entry name" value="DNA/RNA_pol_sf"/>
</dbReference>
<organism evidence="2 3">
    <name type="scientific">Gymnodraco acuticeps</name>
    <name type="common">Antarctic dragonfish</name>
    <dbReference type="NCBI Taxonomy" id="8218"/>
    <lineage>
        <taxon>Eukaryota</taxon>
        <taxon>Metazoa</taxon>
        <taxon>Chordata</taxon>
        <taxon>Craniata</taxon>
        <taxon>Vertebrata</taxon>
        <taxon>Euteleostomi</taxon>
        <taxon>Actinopterygii</taxon>
        <taxon>Neopterygii</taxon>
        <taxon>Teleostei</taxon>
        <taxon>Neoteleostei</taxon>
        <taxon>Acanthomorphata</taxon>
        <taxon>Eupercaria</taxon>
        <taxon>Perciformes</taxon>
        <taxon>Notothenioidei</taxon>
        <taxon>Bathydraconidae</taxon>
        <taxon>Gymnodraco</taxon>
    </lineage>
</organism>
<evidence type="ECO:0000313" key="3">
    <source>
        <dbReference type="RefSeq" id="XP_034081973.1"/>
    </source>
</evidence>
<dbReference type="InterPro" id="IPR000477">
    <property type="entry name" value="RT_dom"/>
</dbReference>
<sequence>MVSTVTESFFLEKFAPWGFDRLRSCHWLQLRAANGLAIPYIGYLELDVELCGKVMSRCGILIVKDPPGAVSPVPGILGMNVIRRCYRELFGAFGSSLFDTPIVSQAPVAVIAALQEVHQSPAQVPGKLTDIARVRGKHAVRIPRGVMKLVASTCPEQLSGQSALFEPPESGLPAGLLASPCLVQVVRGTAYVPVVNVGTTEVLLYPRTGLGVLSAAQVVSLPAGVTEVGSSFAAVSSQTAAPSVHDRLDTLDMSSLTEQEKTGVKSLLFRYQSVFSAHDGDLGCTTLISHDIPVLDDVPVRQRHRRIPPSEYEAVKAHINQLLESQVIRESCSPYASPIVLVRKRDGSLRLCVDYRLLNSKTRKDAFPLPRIEETLDALSGACWFSTLDLASGYNQVPMAEQDRPKTAFCTPFWPL</sequence>
<dbReference type="AlphaFoldDB" id="A0A6P8V3C0"/>
<dbReference type="InterPro" id="IPR053134">
    <property type="entry name" value="RNA-dir_DNA_polymerase"/>
</dbReference>
<dbReference type="Proteomes" id="UP000515161">
    <property type="component" value="Unplaced"/>
</dbReference>
<dbReference type="CDD" id="cd01647">
    <property type="entry name" value="RT_LTR"/>
    <property type="match status" value="1"/>
</dbReference>
<dbReference type="PANTHER" id="PTHR24559">
    <property type="entry name" value="TRANSPOSON TY3-I GAG-POL POLYPROTEIN"/>
    <property type="match status" value="1"/>
</dbReference>
<dbReference type="PANTHER" id="PTHR24559:SF435">
    <property type="entry name" value="RIBONUCLEASE H"/>
    <property type="match status" value="1"/>
</dbReference>
<dbReference type="OrthoDB" id="4369127at2759"/>
<dbReference type="SUPFAM" id="SSF56672">
    <property type="entry name" value="DNA/RNA polymerases"/>
    <property type="match status" value="1"/>
</dbReference>
<dbReference type="Pfam" id="PF00078">
    <property type="entry name" value="RVT_1"/>
    <property type="match status" value="1"/>
</dbReference>
<reference evidence="3" key="1">
    <citation type="submission" date="2025-08" db="UniProtKB">
        <authorList>
            <consortium name="RefSeq"/>
        </authorList>
    </citation>
    <scope>IDENTIFICATION</scope>
</reference>
<dbReference type="Gene3D" id="3.10.10.10">
    <property type="entry name" value="HIV Type 1 Reverse Transcriptase, subunit A, domain 1"/>
    <property type="match status" value="1"/>
</dbReference>
<dbReference type="GeneID" id="117552526"/>
<feature type="domain" description="Reverse transcriptase" evidence="1">
    <location>
        <begin position="342"/>
        <end position="412"/>
    </location>
</feature>
<keyword evidence="2" id="KW-1185">Reference proteome</keyword>
<proteinExistence type="predicted"/>
<evidence type="ECO:0000259" key="1">
    <source>
        <dbReference type="Pfam" id="PF00078"/>
    </source>
</evidence>
<dbReference type="KEGG" id="gacu:117552526"/>
<evidence type="ECO:0000313" key="2">
    <source>
        <dbReference type="Proteomes" id="UP000515161"/>
    </source>
</evidence>
<accession>A0A6P8V3C0</accession>
<dbReference type="RefSeq" id="XP_034081973.1">
    <property type="nucleotide sequence ID" value="XM_034226082.1"/>
</dbReference>
<protein>
    <submittedName>
        <fullName evidence="3">Uncharacterized protein LOC117552526</fullName>
    </submittedName>
</protein>
<gene>
    <name evidence="3" type="primary">LOC117552526</name>
</gene>
<dbReference type="InParanoid" id="A0A6P8V3C0"/>
<name>A0A6P8V3C0_GYMAC</name>